<keyword evidence="3" id="KW-1185">Reference proteome</keyword>
<protein>
    <submittedName>
        <fullName evidence="2">Uncharacterized protein</fullName>
    </submittedName>
</protein>
<dbReference type="AlphaFoldDB" id="A0A6G0TDC7"/>
<feature type="signal peptide" evidence="1">
    <location>
        <begin position="1"/>
        <end position="21"/>
    </location>
</feature>
<comment type="caution">
    <text evidence="2">The sequence shown here is derived from an EMBL/GenBank/DDBJ whole genome shotgun (WGS) entry which is preliminary data.</text>
</comment>
<reference evidence="2 3" key="1">
    <citation type="submission" date="2019-08" db="EMBL/GenBank/DDBJ databases">
        <title>The genome of the soybean aphid Biotype 1, its phylome, world population structure and adaptation to the North American continent.</title>
        <authorList>
            <person name="Giordano R."/>
            <person name="Donthu R.K."/>
            <person name="Hernandez A.G."/>
            <person name="Wright C.L."/>
            <person name="Zimin A.V."/>
        </authorList>
    </citation>
    <scope>NUCLEOTIDE SEQUENCE [LARGE SCALE GENOMIC DNA]</scope>
    <source>
        <tissue evidence="2">Whole aphids</tissue>
    </source>
</reference>
<name>A0A6G0TDC7_APHGL</name>
<evidence type="ECO:0000313" key="3">
    <source>
        <dbReference type="Proteomes" id="UP000475862"/>
    </source>
</evidence>
<sequence length="241" mass="27032">MIFKLLSNVLLLTMISKFMDPSFKTFSIALSLIHRLLVLKNLNFLTDLNSSRFSLGTCAISNIPPFTSALVLFVTSITNSRFVSSDLWPISLSVLKEFIKTNGTLTLYFLFKCCKKIKVRSFLTCITDFGPRHPMDVPRPPLSLTTTSIHLQHQQAIFQSCPNQLMGQILLENVEINSFLSSGVVASKEAISFSSCTNESRWVTSLNSFKSVLEGTRDQIPTTLNEHPSLRTQHKLAFPHS</sequence>
<gene>
    <name evidence="2" type="ORF">AGLY_011766</name>
</gene>
<keyword evidence="1" id="KW-0732">Signal</keyword>
<dbReference type="EMBL" id="VYZN01000044">
    <property type="protein sequence ID" value="KAE9529670.1"/>
    <property type="molecule type" value="Genomic_DNA"/>
</dbReference>
<organism evidence="2 3">
    <name type="scientific">Aphis glycines</name>
    <name type="common">Soybean aphid</name>
    <dbReference type="NCBI Taxonomy" id="307491"/>
    <lineage>
        <taxon>Eukaryota</taxon>
        <taxon>Metazoa</taxon>
        <taxon>Ecdysozoa</taxon>
        <taxon>Arthropoda</taxon>
        <taxon>Hexapoda</taxon>
        <taxon>Insecta</taxon>
        <taxon>Pterygota</taxon>
        <taxon>Neoptera</taxon>
        <taxon>Paraneoptera</taxon>
        <taxon>Hemiptera</taxon>
        <taxon>Sternorrhyncha</taxon>
        <taxon>Aphidomorpha</taxon>
        <taxon>Aphidoidea</taxon>
        <taxon>Aphididae</taxon>
        <taxon>Aphidini</taxon>
        <taxon>Aphis</taxon>
        <taxon>Aphis</taxon>
    </lineage>
</organism>
<proteinExistence type="predicted"/>
<dbReference type="Proteomes" id="UP000475862">
    <property type="component" value="Unassembled WGS sequence"/>
</dbReference>
<evidence type="ECO:0000313" key="2">
    <source>
        <dbReference type="EMBL" id="KAE9529670.1"/>
    </source>
</evidence>
<feature type="chain" id="PRO_5026091093" evidence="1">
    <location>
        <begin position="22"/>
        <end position="241"/>
    </location>
</feature>
<evidence type="ECO:0000256" key="1">
    <source>
        <dbReference type="SAM" id="SignalP"/>
    </source>
</evidence>
<accession>A0A6G0TDC7</accession>